<evidence type="ECO:0000313" key="2">
    <source>
        <dbReference type="EMBL" id="MBI3630977.1"/>
    </source>
</evidence>
<protein>
    <recommendedName>
        <fullName evidence="4">Type 4 fimbrial biogenesis protein PilX N-terminal domain-containing protein</fullName>
    </recommendedName>
</protein>
<organism evidence="2 3">
    <name type="scientific">Candidatus Sungiibacteriota bacterium</name>
    <dbReference type="NCBI Taxonomy" id="2750080"/>
    <lineage>
        <taxon>Bacteria</taxon>
        <taxon>Candidatus Sungiibacteriota</taxon>
    </lineage>
</organism>
<name>A0A932QY75_9BACT</name>
<comment type="caution">
    <text evidence="2">The sequence shown here is derived from an EMBL/GenBank/DDBJ whole genome shotgun (WGS) entry which is preliminary data.</text>
</comment>
<evidence type="ECO:0000256" key="1">
    <source>
        <dbReference type="SAM" id="Phobius"/>
    </source>
</evidence>
<keyword evidence="1" id="KW-1133">Transmembrane helix</keyword>
<keyword evidence="1" id="KW-0812">Transmembrane</keyword>
<proteinExistence type="predicted"/>
<reference evidence="2" key="1">
    <citation type="submission" date="2020-07" db="EMBL/GenBank/DDBJ databases">
        <title>Huge and variable diversity of episymbiotic CPR bacteria and DPANN archaea in groundwater ecosystems.</title>
        <authorList>
            <person name="He C.Y."/>
            <person name="Keren R."/>
            <person name="Whittaker M."/>
            <person name="Farag I.F."/>
            <person name="Doudna J."/>
            <person name="Cate J.H.D."/>
            <person name="Banfield J.F."/>
        </authorList>
    </citation>
    <scope>NUCLEOTIDE SEQUENCE</scope>
    <source>
        <strain evidence="2">NC_groundwater_973_Pr1_S-0.2um_54_13</strain>
    </source>
</reference>
<sequence>MRQFLGAQDGYAALTMTLVVLFASLAIIGGLTFFSLQEVAVNRTYISSVASYYVSEGGIEDGVYRVLAGKQIGALETLGAPTGTTSISVSTDPDSSKVIRSAARVGTIQQNVETRLAVSTDRSSFVYGVQVGNGGISMMNSSQVQGSVFSNGSITGKNSPTITGDAFVAGMSEISGISSIGGNAAAHSISKSSVSGYASSTTLLDTVTVGKDAHASDIRSSTISGNAFYQTISGSTVGGTKFPATPPPADIAPVPMPIDEATLDGWENDAAAGGTISGPCPYRPADGAIIGPVKILCDLQIDGTKTITLGGAVWVAGNISVANSATLRLVASFSGQSGIIIADNPADRLNQGTVSVQNSSQIVGSGTPGSYVVVVSRNSSMEEGGDVEAMDVGNSSQGPIYYAPHGKISISNALKMREATAYGVEMKNSSTLIYEIGLKDVLFSTGPQGGYTIQYWKPVF</sequence>
<dbReference type="Proteomes" id="UP000753196">
    <property type="component" value="Unassembled WGS sequence"/>
</dbReference>
<evidence type="ECO:0008006" key="4">
    <source>
        <dbReference type="Google" id="ProtNLM"/>
    </source>
</evidence>
<feature type="transmembrane region" description="Helical" evidence="1">
    <location>
        <begin position="12"/>
        <end position="36"/>
    </location>
</feature>
<accession>A0A932QY75</accession>
<gene>
    <name evidence="2" type="ORF">HY221_01425</name>
</gene>
<evidence type="ECO:0000313" key="3">
    <source>
        <dbReference type="Proteomes" id="UP000753196"/>
    </source>
</evidence>
<keyword evidence="1" id="KW-0472">Membrane</keyword>
<dbReference type="AlphaFoldDB" id="A0A932QY75"/>
<dbReference type="EMBL" id="JACQCR010000032">
    <property type="protein sequence ID" value="MBI3630977.1"/>
    <property type="molecule type" value="Genomic_DNA"/>
</dbReference>